<gene>
    <name evidence="1" type="ORF">K3G42_003914</name>
</gene>
<reference evidence="1" key="1">
    <citation type="submission" date="2021-08" db="EMBL/GenBank/DDBJ databases">
        <title>The first chromosome-level gecko genome reveals the dynamic sex chromosomes of Neotropical dwarf geckos (Sphaerodactylidae: Sphaerodactylus).</title>
        <authorList>
            <person name="Pinto B.J."/>
            <person name="Keating S.E."/>
            <person name="Gamble T."/>
        </authorList>
    </citation>
    <scope>NUCLEOTIDE SEQUENCE</scope>
    <source>
        <strain evidence="1">TG3544</strain>
    </source>
</reference>
<evidence type="ECO:0000313" key="2">
    <source>
        <dbReference type="Proteomes" id="UP000827872"/>
    </source>
</evidence>
<accession>A0ACB8EU19</accession>
<proteinExistence type="predicted"/>
<sequence>MALRQKYMCLKQALLQNQCQLMLNQLVYDSKGISRTREHCSDCSCTGLFRLQDDENRMHPQNGKGFCEKILQGHCMGDGLFVHPPTARHYRCWWGEGTAQTRVDPTLLFQHITEQSLFIN</sequence>
<dbReference type="EMBL" id="CM037628">
    <property type="protein sequence ID" value="KAH7996296.1"/>
    <property type="molecule type" value="Genomic_DNA"/>
</dbReference>
<name>A0ACB8EU19_9SAUR</name>
<organism evidence="1 2">
    <name type="scientific">Sphaerodactylus townsendi</name>
    <dbReference type="NCBI Taxonomy" id="933632"/>
    <lineage>
        <taxon>Eukaryota</taxon>
        <taxon>Metazoa</taxon>
        <taxon>Chordata</taxon>
        <taxon>Craniata</taxon>
        <taxon>Vertebrata</taxon>
        <taxon>Euteleostomi</taxon>
        <taxon>Lepidosauria</taxon>
        <taxon>Squamata</taxon>
        <taxon>Bifurcata</taxon>
        <taxon>Gekkota</taxon>
        <taxon>Sphaerodactylidae</taxon>
        <taxon>Sphaerodactylus</taxon>
    </lineage>
</organism>
<keyword evidence="2" id="KW-1185">Reference proteome</keyword>
<evidence type="ECO:0000313" key="1">
    <source>
        <dbReference type="EMBL" id="KAH7996296.1"/>
    </source>
</evidence>
<protein>
    <submittedName>
        <fullName evidence="1">Uncharacterized protein</fullName>
    </submittedName>
</protein>
<dbReference type="Proteomes" id="UP000827872">
    <property type="component" value="Linkage Group LG15"/>
</dbReference>
<comment type="caution">
    <text evidence="1">The sequence shown here is derived from an EMBL/GenBank/DDBJ whole genome shotgun (WGS) entry which is preliminary data.</text>
</comment>